<proteinExistence type="predicted"/>
<name>A0A3S5BDX5_9PLAT</name>
<accession>A0A3S5BDX5</accession>
<organism evidence="1 2">
    <name type="scientific">Protopolystoma xenopodis</name>
    <dbReference type="NCBI Taxonomy" id="117903"/>
    <lineage>
        <taxon>Eukaryota</taxon>
        <taxon>Metazoa</taxon>
        <taxon>Spiralia</taxon>
        <taxon>Lophotrochozoa</taxon>
        <taxon>Platyhelminthes</taxon>
        <taxon>Monogenea</taxon>
        <taxon>Polyopisthocotylea</taxon>
        <taxon>Polystomatidea</taxon>
        <taxon>Polystomatidae</taxon>
        <taxon>Protopolystoma</taxon>
    </lineage>
</organism>
<keyword evidence="2" id="KW-1185">Reference proteome</keyword>
<sequence>MVRPCSRNLLRANVPLTWYIHKRFAIIVSERLTMAPLTDAADYDAGEMFGNVPSQWSNAGNHEYYDIEHRTR</sequence>
<dbReference type="AlphaFoldDB" id="A0A3S5BDX5"/>
<comment type="caution">
    <text evidence="1">The sequence shown here is derived from an EMBL/GenBank/DDBJ whole genome shotgun (WGS) entry which is preliminary data.</text>
</comment>
<reference evidence="1" key="1">
    <citation type="submission" date="2018-11" db="EMBL/GenBank/DDBJ databases">
        <authorList>
            <consortium name="Pathogen Informatics"/>
        </authorList>
    </citation>
    <scope>NUCLEOTIDE SEQUENCE</scope>
</reference>
<evidence type="ECO:0000313" key="2">
    <source>
        <dbReference type="Proteomes" id="UP000784294"/>
    </source>
</evidence>
<dbReference type="EMBL" id="CAAALY010271215">
    <property type="protein sequence ID" value="VEL41822.1"/>
    <property type="molecule type" value="Genomic_DNA"/>
</dbReference>
<dbReference type="Proteomes" id="UP000784294">
    <property type="component" value="Unassembled WGS sequence"/>
</dbReference>
<gene>
    <name evidence="1" type="ORF">PXEA_LOCUS35262</name>
</gene>
<evidence type="ECO:0000313" key="1">
    <source>
        <dbReference type="EMBL" id="VEL41822.1"/>
    </source>
</evidence>
<protein>
    <submittedName>
        <fullName evidence="1">Uncharacterized protein</fullName>
    </submittedName>
</protein>